<proteinExistence type="predicted"/>
<keyword evidence="2" id="KW-1185">Reference proteome</keyword>
<accession>A0ABV0N7G8</accession>
<name>A0ABV0N7G8_9TELE</name>
<reference evidence="1 2" key="1">
    <citation type="submission" date="2021-06" db="EMBL/GenBank/DDBJ databases">
        <authorList>
            <person name="Palmer J.M."/>
        </authorList>
    </citation>
    <scope>NUCLEOTIDE SEQUENCE [LARGE SCALE GENOMIC DNA]</scope>
    <source>
        <strain evidence="1 2">GA_2019</strain>
        <tissue evidence="1">Muscle</tissue>
    </source>
</reference>
<evidence type="ECO:0000313" key="2">
    <source>
        <dbReference type="Proteomes" id="UP001476798"/>
    </source>
</evidence>
<organism evidence="1 2">
    <name type="scientific">Goodea atripinnis</name>
    <dbReference type="NCBI Taxonomy" id="208336"/>
    <lineage>
        <taxon>Eukaryota</taxon>
        <taxon>Metazoa</taxon>
        <taxon>Chordata</taxon>
        <taxon>Craniata</taxon>
        <taxon>Vertebrata</taxon>
        <taxon>Euteleostomi</taxon>
        <taxon>Actinopterygii</taxon>
        <taxon>Neopterygii</taxon>
        <taxon>Teleostei</taxon>
        <taxon>Neoteleostei</taxon>
        <taxon>Acanthomorphata</taxon>
        <taxon>Ovalentaria</taxon>
        <taxon>Atherinomorphae</taxon>
        <taxon>Cyprinodontiformes</taxon>
        <taxon>Goodeidae</taxon>
        <taxon>Goodea</taxon>
    </lineage>
</organism>
<dbReference type="Proteomes" id="UP001476798">
    <property type="component" value="Unassembled WGS sequence"/>
</dbReference>
<dbReference type="EMBL" id="JAHRIO010030084">
    <property type="protein sequence ID" value="MEQ2167298.1"/>
    <property type="molecule type" value="Genomic_DNA"/>
</dbReference>
<comment type="caution">
    <text evidence="1">The sequence shown here is derived from an EMBL/GenBank/DDBJ whole genome shotgun (WGS) entry which is preliminary data.</text>
</comment>
<gene>
    <name evidence="1" type="ORF">GOODEAATRI_002709</name>
</gene>
<evidence type="ECO:0000313" key="1">
    <source>
        <dbReference type="EMBL" id="MEQ2167298.1"/>
    </source>
</evidence>
<protein>
    <recommendedName>
        <fullName evidence="3">Secreted protein</fullName>
    </recommendedName>
</protein>
<evidence type="ECO:0008006" key="3">
    <source>
        <dbReference type="Google" id="ProtNLM"/>
    </source>
</evidence>
<sequence>MGYCRSFLSKCACGSVCVCAQKEIIASLGEGNKLFNRGANGGKAISSNVFFLLQQLCLTPVAPAGHYLSSHCFPLTSLHAFTLRDNSNKSLAHDCMIACY</sequence>